<dbReference type="EMBL" id="JAUJEA010000003">
    <property type="protein sequence ID" value="MDN5201982.1"/>
    <property type="molecule type" value="Genomic_DNA"/>
</dbReference>
<organism evidence="3 4">
    <name type="scientific">Splendidivirga corallicola</name>
    <dbReference type="NCBI Taxonomy" id="3051826"/>
    <lineage>
        <taxon>Bacteria</taxon>
        <taxon>Pseudomonadati</taxon>
        <taxon>Bacteroidota</taxon>
        <taxon>Cytophagia</taxon>
        <taxon>Cytophagales</taxon>
        <taxon>Splendidivirgaceae</taxon>
        <taxon>Splendidivirga</taxon>
    </lineage>
</organism>
<name>A0ABT8KMM6_9BACT</name>
<dbReference type="RefSeq" id="WP_346752006.1">
    <property type="nucleotide sequence ID" value="NZ_JAUJEA010000003.1"/>
</dbReference>
<feature type="chain" id="PRO_5045211432" evidence="1">
    <location>
        <begin position="25"/>
        <end position="683"/>
    </location>
</feature>
<proteinExistence type="predicted"/>
<keyword evidence="3" id="KW-0378">Hydrolase</keyword>
<evidence type="ECO:0000313" key="3">
    <source>
        <dbReference type="EMBL" id="MDN5201982.1"/>
    </source>
</evidence>
<feature type="signal peptide" evidence="1">
    <location>
        <begin position="1"/>
        <end position="24"/>
    </location>
</feature>
<keyword evidence="4" id="KW-1185">Reference proteome</keyword>
<accession>A0ABT8KMM6</accession>
<dbReference type="Pfam" id="PF20091">
    <property type="entry name" value="Abhydrolase_10"/>
    <property type="match status" value="1"/>
</dbReference>
<protein>
    <submittedName>
        <fullName evidence="3">Alpha/beta hydrolase domain-containing protein</fullName>
    </submittedName>
</protein>
<gene>
    <name evidence="3" type="ORF">QQ008_11425</name>
</gene>
<keyword evidence="1" id="KW-0732">Signal</keyword>
<evidence type="ECO:0000313" key="4">
    <source>
        <dbReference type="Proteomes" id="UP001172082"/>
    </source>
</evidence>
<feature type="domain" description="Alpha/beta hydrolase" evidence="2">
    <location>
        <begin position="286"/>
        <end position="671"/>
    </location>
</feature>
<comment type="caution">
    <text evidence="3">The sequence shown here is derived from an EMBL/GenBank/DDBJ whole genome shotgun (WGS) entry which is preliminary data.</text>
</comment>
<dbReference type="GO" id="GO:0016787">
    <property type="term" value="F:hydrolase activity"/>
    <property type="evidence" value="ECO:0007669"/>
    <property type="project" value="UniProtKB-KW"/>
</dbReference>
<evidence type="ECO:0000256" key="1">
    <source>
        <dbReference type="SAM" id="SignalP"/>
    </source>
</evidence>
<dbReference type="Proteomes" id="UP001172082">
    <property type="component" value="Unassembled WGS sequence"/>
</dbReference>
<evidence type="ECO:0000259" key="2">
    <source>
        <dbReference type="Pfam" id="PF20091"/>
    </source>
</evidence>
<sequence>MKPLNHLASLFLFVSICLSSTTYAEVYKVEIDSREDVLDGKVFGNYGAYELIKGRIYFRFDPANPFNQEIIDLHLAPRNAEGYVEAWSNMVILQPKDSRKSRGVALVEVSNRGGKFSPRYFNRATSSQLRVNEAGDFGDALLMRQGLTVIWIGWEFDVPTNEGVLRLRVPVAKSIDGHEITGLVRSDWTIDREVDHLGLAHRAQVPYPVADFNDPANVLTVRDGRDAPRTIIPRSQWRFAKREEGQGIEKSKRILPDSNHVYLEGGFKEGKIYEMVYRSKNPAVVGLGLAAIRDVISYAKYDDNCPFPVKKGLAAGVSQTGRFLRHFLYQNFNTDEVGRKAYDGLMIITAGAGRGSFNHRFAQPSRDAHRYSAFFYPTDIFPFTSRRQYDPETFQTDGLLSHLTSHEHAPKIFYINTGYEYWGRAASLIHTSVDGSEDIEPFENERIYHLASGQHFVERFPPRAENQLKGTNIYRGNHLDFSVNYRALLIKLVEWVSEEKDPPSSAYPRNDHGTLVNFDQNNFPKIPNLKYPEIIHTAYRADYGPRWEKGLVDNQPPRLSETYVSKVSKVDEFGNEIAGVRNVELRVPLATYAPWNLRAGFKGGSNELTDFRGTFIPFPKTDQEKKQTGDIRPSLESLYKSGKDYLSKIREAGTVLTKEGFLLEEDQSYLLERAENYWNWIFE</sequence>
<dbReference type="InterPro" id="IPR045394">
    <property type="entry name" value="Abhydrolase_dom"/>
</dbReference>
<reference evidence="3" key="1">
    <citation type="submission" date="2023-06" db="EMBL/GenBank/DDBJ databases">
        <title>Genomic of Parafulvivirga corallium.</title>
        <authorList>
            <person name="Wang G."/>
        </authorList>
    </citation>
    <scope>NUCLEOTIDE SEQUENCE</scope>
    <source>
        <strain evidence="3">BMA10</strain>
    </source>
</reference>